<keyword evidence="2" id="KW-1185">Reference proteome</keyword>
<sequence length="144" mass="14901">MLIAIAAASLLATAVQDSPAETAWTWTLYEDDPIVLANEVPDTAYLRSTLQCDRGSNVASLTLYGGEGATGTARVAAGDSSAMAAAEPARGGGLKLTLRTDHPAFAAFGATGRLGVAIGEQRRSVEIAQPHLAKLRRFAELCSG</sequence>
<dbReference type="Proteomes" id="UP001501352">
    <property type="component" value="Unassembled WGS sequence"/>
</dbReference>
<evidence type="ECO:0000313" key="2">
    <source>
        <dbReference type="Proteomes" id="UP001501352"/>
    </source>
</evidence>
<name>A0ABN1H2N2_9CAUL</name>
<comment type="caution">
    <text evidence="1">The sequence shown here is derived from an EMBL/GenBank/DDBJ whole genome shotgun (WGS) entry which is preliminary data.</text>
</comment>
<protein>
    <submittedName>
        <fullName evidence="1">Uncharacterized protein</fullName>
    </submittedName>
</protein>
<dbReference type="RefSeq" id="WP_343794325.1">
    <property type="nucleotide sequence ID" value="NZ_BAAAGA010000006.1"/>
</dbReference>
<evidence type="ECO:0000313" key="1">
    <source>
        <dbReference type="EMBL" id="GAA0627177.1"/>
    </source>
</evidence>
<dbReference type="EMBL" id="BAAAGA010000006">
    <property type="protein sequence ID" value="GAA0627177.1"/>
    <property type="molecule type" value="Genomic_DNA"/>
</dbReference>
<accession>A0ABN1H2N2</accession>
<proteinExistence type="predicted"/>
<organism evidence="1 2">
    <name type="scientific">Brevundimonas kwangchunensis</name>
    <dbReference type="NCBI Taxonomy" id="322163"/>
    <lineage>
        <taxon>Bacteria</taxon>
        <taxon>Pseudomonadati</taxon>
        <taxon>Pseudomonadota</taxon>
        <taxon>Alphaproteobacteria</taxon>
        <taxon>Caulobacterales</taxon>
        <taxon>Caulobacteraceae</taxon>
        <taxon>Brevundimonas</taxon>
    </lineage>
</organism>
<reference evidence="1 2" key="1">
    <citation type="journal article" date="2019" name="Int. J. Syst. Evol. Microbiol.">
        <title>The Global Catalogue of Microorganisms (GCM) 10K type strain sequencing project: providing services to taxonomists for standard genome sequencing and annotation.</title>
        <authorList>
            <consortium name="The Broad Institute Genomics Platform"/>
            <consortium name="The Broad Institute Genome Sequencing Center for Infectious Disease"/>
            <person name="Wu L."/>
            <person name="Ma J."/>
        </authorList>
    </citation>
    <scope>NUCLEOTIDE SEQUENCE [LARGE SCALE GENOMIC DNA]</scope>
    <source>
        <strain evidence="1 2">JCM 12928</strain>
    </source>
</reference>
<gene>
    <name evidence="1" type="ORF">GCM10009422_25120</name>
</gene>